<evidence type="ECO:0000313" key="3">
    <source>
        <dbReference type="Proteomes" id="UP000460718"/>
    </source>
</evidence>
<sequence length="284" mass="30608">MDLVNGALHDTHQVSRENNVADGDSDDDLERVAAVQRTLTTPVITTVKQAKLWIAQPESEKTAWVDISMALFTMRKFSRGWFLNLIDSKRAANFEASKKALESIPFSIRKKYMAAVTLYLVPFNSTGTEPVPDITFREGSILHCVHVTGFGFQNSTGMPKGNVTGLNRITEELAGSQGQLRASQQEVESEGVAPILPPSAQEVESEGVAQILPPSAQEVESEGVAQILPPSALNNSARRPAPKAQLQLANAVVASPAALTNSGERRVKRGAPNVASQAAKKKQK</sequence>
<proteinExistence type="predicted"/>
<dbReference type="AlphaFoldDB" id="A0A6A3GQN6"/>
<dbReference type="Proteomes" id="UP000460718">
    <property type="component" value="Unassembled WGS sequence"/>
</dbReference>
<comment type="caution">
    <text evidence="2">The sequence shown here is derived from an EMBL/GenBank/DDBJ whole genome shotgun (WGS) entry which is preliminary data.</text>
</comment>
<feature type="region of interest" description="Disordered" evidence="1">
    <location>
        <begin position="258"/>
        <end position="284"/>
    </location>
</feature>
<accession>A0A6A3GQN6</accession>
<reference evidence="2 3" key="1">
    <citation type="submission" date="2018-09" db="EMBL/GenBank/DDBJ databases">
        <title>Genomic investigation of the strawberry pathogen Phytophthora fragariae indicates pathogenicity is determined by transcriptional variation in three key races.</title>
        <authorList>
            <person name="Adams T.M."/>
            <person name="Armitage A.D."/>
            <person name="Sobczyk M.K."/>
            <person name="Bates H.J."/>
            <person name="Dunwell J.M."/>
            <person name="Nellist C.F."/>
            <person name="Harrison R.J."/>
        </authorList>
    </citation>
    <scope>NUCLEOTIDE SEQUENCE [LARGE SCALE GENOMIC DNA]</scope>
    <source>
        <strain evidence="2 3">SCRP245</strain>
    </source>
</reference>
<gene>
    <name evidence="2" type="ORF">PF011_g30516</name>
</gene>
<feature type="region of interest" description="Disordered" evidence="1">
    <location>
        <begin position="1"/>
        <end position="27"/>
    </location>
</feature>
<evidence type="ECO:0000313" key="2">
    <source>
        <dbReference type="EMBL" id="KAE8959187.1"/>
    </source>
</evidence>
<protein>
    <submittedName>
        <fullName evidence="2">Uncharacterized protein</fullName>
    </submittedName>
</protein>
<evidence type="ECO:0000256" key="1">
    <source>
        <dbReference type="SAM" id="MobiDB-lite"/>
    </source>
</evidence>
<name>A0A6A3GQN6_9STRA</name>
<organism evidence="2 3">
    <name type="scientific">Phytophthora fragariae</name>
    <dbReference type="NCBI Taxonomy" id="53985"/>
    <lineage>
        <taxon>Eukaryota</taxon>
        <taxon>Sar</taxon>
        <taxon>Stramenopiles</taxon>
        <taxon>Oomycota</taxon>
        <taxon>Peronosporomycetes</taxon>
        <taxon>Peronosporales</taxon>
        <taxon>Peronosporaceae</taxon>
        <taxon>Phytophthora</taxon>
    </lineage>
</organism>
<dbReference type="EMBL" id="QXFW01006464">
    <property type="protein sequence ID" value="KAE8959187.1"/>
    <property type="molecule type" value="Genomic_DNA"/>
</dbReference>